<dbReference type="InterPro" id="IPR058639">
    <property type="entry name" value="BSH_YknX-like"/>
</dbReference>
<reference evidence="4" key="1">
    <citation type="submission" date="2015-01" db="EMBL/GenBank/DDBJ databases">
        <title>Flavisolibacter sp./LCS9/ whole genome sequencing.</title>
        <authorList>
            <person name="Kim M.K."/>
            <person name="Srinivasan S."/>
            <person name="Lee J.-J."/>
        </authorList>
    </citation>
    <scope>NUCLEOTIDE SEQUENCE [LARGE SCALE GENOMIC DNA]</scope>
    <source>
        <strain evidence="4">LCS9</strain>
    </source>
</reference>
<dbReference type="PATRIC" id="fig|1492898.3.peg.1083"/>
<feature type="domain" description="YknX-like barrel-sandwich hybrid" evidence="2">
    <location>
        <begin position="49"/>
        <end position="222"/>
    </location>
</feature>
<dbReference type="Gene3D" id="2.40.50.100">
    <property type="match status" value="1"/>
</dbReference>
<organism evidence="3 4">
    <name type="scientific">Flavisolibacter tropicus</name>
    <dbReference type="NCBI Taxonomy" id="1492898"/>
    <lineage>
        <taxon>Bacteria</taxon>
        <taxon>Pseudomonadati</taxon>
        <taxon>Bacteroidota</taxon>
        <taxon>Chitinophagia</taxon>
        <taxon>Chitinophagales</taxon>
        <taxon>Chitinophagaceae</taxon>
        <taxon>Flavisolibacter</taxon>
    </lineage>
</organism>
<protein>
    <submittedName>
        <fullName evidence="3">RND transporter</fullName>
    </submittedName>
</protein>
<evidence type="ECO:0000313" key="3">
    <source>
        <dbReference type="EMBL" id="ANE49942.1"/>
    </source>
</evidence>
<gene>
    <name evidence="3" type="ORF">SY85_04955</name>
</gene>
<dbReference type="KEGG" id="fla:SY85_04955"/>
<sequence length="360" mass="40360">MYLLRSPLVFLLLLISCKSKQEQTQPTIENITESVYASGIVKSKNQYQVFSTSNGLIKDIMVTEGDLVQKGTPIIRIENETAQLSAENARLAADYTSVSANADKLQELRINIDLTKSKLNNDSLLMVRQHNLWAQGIGSRNELDQRDLVYQNSKTAYEAAVLRYRDLQRQVSFSAQQSQKNLQISNKLASDFTIKSETNGKVYNILKEKGEMVNMQTPIAIIGDATSFLLELQVDEYDIAQIRLGQKVLVTMDSYKGKTFEASISKINPIMNERSRSFTVEATFITAPPSLYPNLTVESNVLIQTKANALTIPRSFLINDSFVMLANKEKIKVTTGLKDYKKVEILKGLAASDFIIKPVK</sequence>
<dbReference type="Gene3D" id="2.40.30.170">
    <property type="match status" value="1"/>
</dbReference>
<dbReference type="EMBL" id="CP011390">
    <property type="protein sequence ID" value="ANE49942.1"/>
    <property type="molecule type" value="Genomic_DNA"/>
</dbReference>
<dbReference type="RefSeq" id="WP_066402088.1">
    <property type="nucleotide sequence ID" value="NZ_CP011390.1"/>
</dbReference>
<dbReference type="SUPFAM" id="SSF111369">
    <property type="entry name" value="HlyD-like secretion proteins"/>
    <property type="match status" value="1"/>
</dbReference>
<dbReference type="Pfam" id="PF25984">
    <property type="entry name" value="BSH_YknX"/>
    <property type="match status" value="1"/>
</dbReference>
<evidence type="ECO:0000313" key="4">
    <source>
        <dbReference type="Proteomes" id="UP000077177"/>
    </source>
</evidence>
<evidence type="ECO:0000259" key="2">
    <source>
        <dbReference type="Pfam" id="PF25984"/>
    </source>
</evidence>
<dbReference type="GO" id="GO:1990281">
    <property type="term" value="C:efflux pump complex"/>
    <property type="evidence" value="ECO:0007669"/>
    <property type="project" value="TreeGrafter"/>
</dbReference>
<evidence type="ECO:0000259" key="1">
    <source>
        <dbReference type="Pfam" id="PF25954"/>
    </source>
</evidence>
<dbReference type="InterPro" id="IPR058792">
    <property type="entry name" value="Beta-barrel_RND_2"/>
</dbReference>
<proteinExistence type="predicted"/>
<dbReference type="OrthoDB" id="869610at2"/>
<feature type="domain" description="CusB-like beta-barrel" evidence="1">
    <location>
        <begin position="230"/>
        <end position="298"/>
    </location>
</feature>
<dbReference type="GO" id="GO:0015562">
    <property type="term" value="F:efflux transmembrane transporter activity"/>
    <property type="evidence" value="ECO:0007669"/>
    <property type="project" value="TreeGrafter"/>
</dbReference>
<dbReference type="AlphaFoldDB" id="A0A172TSH7"/>
<keyword evidence="4" id="KW-1185">Reference proteome</keyword>
<dbReference type="Pfam" id="PF25954">
    <property type="entry name" value="Beta-barrel_RND_2"/>
    <property type="match status" value="1"/>
</dbReference>
<dbReference type="Proteomes" id="UP000077177">
    <property type="component" value="Chromosome"/>
</dbReference>
<dbReference type="STRING" id="1492898.SY85_04955"/>
<dbReference type="PANTHER" id="PTHR30469">
    <property type="entry name" value="MULTIDRUG RESISTANCE PROTEIN MDTA"/>
    <property type="match status" value="1"/>
</dbReference>
<name>A0A172TSH7_9BACT</name>
<dbReference type="PROSITE" id="PS51257">
    <property type="entry name" value="PROKAR_LIPOPROTEIN"/>
    <property type="match status" value="1"/>
</dbReference>
<accession>A0A172TSH7</accession>
<reference evidence="3 4" key="2">
    <citation type="journal article" date="2016" name="Int. J. Syst. Evol. Microbiol.">
        <title>Flavisolibacter tropicus sp. nov., isolated from tropical soil.</title>
        <authorList>
            <person name="Lee J.J."/>
            <person name="Kang M.S."/>
            <person name="Kim G.S."/>
            <person name="Lee C.S."/>
            <person name="Lim S."/>
            <person name="Lee J."/>
            <person name="Roh S.H."/>
            <person name="Kang H."/>
            <person name="Ha J.M."/>
            <person name="Bae S."/>
            <person name="Jung H.Y."/>
            <person name="Kim M.K."/>
        </authorList>
    </citation>
    <scope>NUCLEOTIDE SEQUENCE [LARGE SCALE GENOMIC DNA]</scope>
    <source>
        <strain evidence="3 4">LCS9</strain>
    </source>
</reference>